<accession>A0A0U5LAR0</accession>
<protein>
    <submittedName>
        <fullName evidence="1">Uncharacterized protein</fullName>
    </submittedName>
</protein>
<geneLocation type="plasmid" evidence="2">
    <name>pEM02</name>
</geneLocation>
<evidence type="ECO:0000313" key="1">
    <source>
        <dbReference type="EMBL" id="CUU26267.1"/>
    </source>
</evidence>
<name>A0A0U5LAR0_9GAMM</name>
<keyword evidence="2" id="KW-1185">Reference proteome</keyword>
<organism evidence="1 2">
    <name type="scientific">Duffyella gerundensis</name>
    <dbReference type="NCBI Taxonomy" id="1619313"/>
    <lineage>
        <taxon>Bacteria</taxon>
        <taxon>Pseudomonadati</taxon>
        <taxon>Pseudomonadota</taxon>
        <taxon>Gammaproteobacteria</taxon>
        <taxon>Enterobacterales</taxon>
        <taxon>Erwiniaceae</taxon>
        <taxon>Duffyella</taxon>
    </lineage>
</organism>
<sequence>MFLPFSGEIMSLIRSFLSEFSKPFDLARSAATRFVSDCPRLKAAIRRTPWLASPSGLHEYRSHVWFDDRRYHAIVMVRKMIDGQPSEAFVHSRHGEFHTFRAARKTAQMATSVLATLTVLTRQN</sequence>
<reference evidence="2" key="1">
    <citation type="submission" date="2015-11" db="EMBL/GenBank/DDBJ databases">
        <authorList>
            <person name="Blom J."/>
        </authorList>
    </citation>
    <scope>NUCLEOTIDE SEQUENCE [LARGE SCALE GENOMIC DNA]</scope>
    <source>
        <plasmid evidence="2">pEM02</plasmid>
    </source>
</reference>
<dbReference type="KEGG" id="ege:EM595_p1020"/>
<dbReference type="Proteomes" id="UP000059419">
    <property type="component" value="Plasmid pEM02"/>
</dbReference>
<dbReference type="AlphaFoldDB" id="A0A0U5LAR0"/>
<gene>
    <name evidence="1" type="ORF">EM595_p1020</name>
</gene>
<evidence type="ECO:0000313" key="2">
    <source>
        <dbReference type="Proteomes" id="UP000059419"/>
    </source>
</evidence>
<dbReference type="EMBL" id="LN907829">
    <property type="protein sequence ID" value="CUU26267.1"/>
    <property type="molecule type" value="Genomic_DNA"/>
</dbReference>
<proteinExistence type="predicted"/>
<dbReference type="PATRIC" id="fig|1619313.3.peg.4205"/>